<evidence type="ECO:0000256" key="3">
    <source>
        <dbReference type="ARBA" id="ARBA00024303"/>
    </source>
</evidence>
<dbReference type="Pfam" id="PF10093">
    <property type="entry name" value="EarP"/>
    <property type="match status" value="1"/>
</dbReference>
<dbReference type="InterPro" id="IPR016633">
    <property type="entry name" value="EarP"/>
</dbReference>
<evidence type="ECO:0000256" key="1">
    <source>
        <dbReference type="ARBA" id="ARBA00022676"/>
    </source>
</evidence>
<comment type="function">
    <text evidence="3">Protein-arginine rhamnosyltransferase that catalyzes the transfer of a single rhamnose to elongation factor P (EF-P) on 'Lys-32', a modification required for EF-P-dependent rescue of polyproline stalled ribosomes.</text>
</comment>
<keyword evidence="1" id="KW-0328">Glycosyltransferase</keyword>
<sequence>MTDSTRPAACWDLFCTVIDNFGDIGVAWRLARQLADEYRLPLRLWVDDLESFARIEARLDPDLDAQTIAGVEIRRWTPGSAQLCAGVEPGEVVIEAFGCRLPDDFLATMALCDPAPLWLNLEYLSAEAWVDDCHGMASPHPRLPLTQYFYFPGFTETSGGLIGERGLPARRDAFLADTAGLDAYWASLGLPPRVENETRISLFSYETPSLASLTDAWAASIAPVTVLVPEGRALAELRRVLGQPLGVPGGVARRGALAVHALAMTDQAGYDRLLWACDFNIVRGEDSFLRAQWAARPFLWHIYRQDEGAHLEKLDAFLERYTQGLAEPAAAALTALSRAFNRDEEVGDAWRAFEKRREALAFHARDWAEKQAAAGDLAGRLVQFVQNRLK</sequence>
<comment type="caution">
    <text evidence="8">The sequence shown here is derived from an EMBL/GenBank/DDBJ whole genome shotgun (WGS) entry which is preliminary data.</text>
</comment>
<comment type="similarity">
    <text evidence="4">Belongs to the glycosyltransferase 104 family.</text>
</comment>
<evidence type="ECO:0000256" key="4">
    <source>
        <dbReference type="ARBA" id="ARBA00024346"/>
    </source>
</evidence>
<accession>A0ABY0FD52</accession>
<evidence type="ECO:0000256" key="7">
    <source>
        <dbReference type="ARBA" id="ARBA00048472"/>
    </source>
</evidence>
<evidence type="ECO:0000313" key="8">
    <source>
        <dbReference type="EMBL" id="RXZ44121.1"/>
    </source>
</evidence>
<evidence type="ECO:0000256" key="2">
    <source>
        <dbReference type="ARBA" id="ARBA00022679"/>
    </source>
</evidence>
<keyword evidence="2" id="KW-0808">Transferase</keyword>
<dbReference type="GO" id="GO:0003746">
    <property type="term" value="F:translation elongation factor activity"/>
    <property type="evidence" value="ECO:0007669"/>
    <property type="project" value="UniProtKB-KW"/>
</dbReference>
<keyword evidence="9" id="KW-1185">Reference proteome</keyword>
<dbReference type="NCBIfam" id="TIGR03837">
    <property type="entry name" value="efp_Arg_rhamno"/>
    <property type="match status" value="1"/>
</dbReference>
<evidence type="ECO:0000256" key="6">
    <source>
        <dbReference type="ARBA" id="ARBA00030025"/>
    </source>
</evidence>
<dbReference type="PIRSF" id="PIRSF015557">
    <property type="entry name" value="UCP015557"/>
    <property type="match status" value="1"/>
</dbReference>
<dbReference type="EMBL" id="REGR01000004">
    <property type="protein sequence ID" value="RXZ44121.1"/>
    <property type="molecule type" value="Genomic_DNA"/>
</dbReference>
<dbReference type="RefSeq" id="WP_129212294.1">
    <property type="nucleotide sequence ID" value="NZ_REGR01000004.1"/>
</dbReference>
<keyword evidence="8" id="KW-0251">Elongation factor</keyword>
<keyword evidence="8" id="KW-0648">Protein biosynthesis</keyword>
<reference evidence="8 9" key="1">
    <citation type="submission" date="2018-10" db="EMBL/GenBank/DDBJ databases">
        <title>Draft genome of Fastidiocella sp. strain 375T, a bacterium isolated from a karstic cave dripping water.</title>
        <authorList>
            <person name="Coelho C."/>
            <person name="Verissimo A."/>
            <person name="Tiago I."/>
        </authorList>
    </citation>
    <scope>NUCLEOTIDE SEQUENCE [LARGE SCALE GENOMIC DNA]</scope>
    <source>
        <strain evidence="8 9">CAVE-375</strain>
    </source>
</reference>
<evidence type="ECO:0000313" key="9">
    <source>
        <dbReference type="Proteomes" id="UP000290682"/>
    </source>
</evidence>
<protein>
    <recommendedName>
        <fullName evidence="5">Protein-arginine rhamnosyltransferase</fullName>
    </recommendedName>
    <alternativeName>
        <fullName evidence="6">EF-P arginine rhamnosyltransferase</fullName>
    </alternativeName>
</protein>
<gene>
    <name evidence="8" type="primary">earP</name>
    <name evidence="8" type="ORF">EBB06_06150</name>
</gene>
<name>A0ABY0FD52_9NEIS</name>
<dbReference type="Proteomes" id="UP000290682">
    <property type="component" value="Unassembled WGS sequence"/>
</dbReference>
<proteinExistence type="inferred from homology"/>
<organism evidence="8 9">
    <name type="scientific">Crenobacter cavernae</name>
    <dbReference type="NCBI Taxonomy" id="2290923"/>
    <lineage>
        <taxon>Bacteria</taxon>
        <taxon>Pseudomonadati</taxon>
        <taxon>Pseudomonadota</taxon>
        <taxon>Betaproteobacteria</taxon>
        <taxon>Neisseriales</taxon>
        <taxon>Neisseriaceae</taxon>
        <taxon>Crenobacter</taxon>
    </lineage>
</organism>
<comment type="catalytic activity">
    <reaction evidence="7">
        <text>dTDP-beta-L-rhamnose + L-arginyl-[protein] = N(omega)-(alpha-L-rhamnosyl)-L-arginyl-[protein] + dTDP + H(+)</text>
        <dbReference type="Rhea" id="RHEA:66692"/>
        <dbReference type="Rhea" id="RHEA-COMP:10532"/>
        <dbReference type="Rhea" id="RHEA-COMP:17096"/>
        <dbReference type="ChEBI" id="CHEBI:15378"/>
        <dbReference type="ChEBI" id="CHEBI:29965"/>
        <dbReference type="ChEBI" id="CHEBI:57510"/>
        <dbReference type="ChEBI" id="CHEBI:58369"/>
        <dbReference type="ChEBI" id="CHEBI:167445"/>
    </reaction>
    <physiologicalReaction direction="left-to-right" evidence="7">
        <dbReference type="Rhea" id="RHEA:66693"/>
    </physiologicalReaction>
</comment>
<evidence type="ECO:0000256" key="5">
    <source>
        <dbReference type="ARBA" id="ARBA00024416"/>
    </source>
</evidence>